<gene>
    <name evidence="1" type="primary">Necator_chrV.g21064</name>
    <name evidence="1" type="ORF">RB195_016271</name>
</gene>
<sequence>MTVVLLGEAQPQARVGFRLGSSCMDQIQTVSRVTEVCWEYHLPLDLSFDDCEEAFESVETNPVLPALVDQGVDASHVRTLANCYDRCTTRIQLFHCPLTMPIGKGVRQGDTISPKLFTAA</sequence>
<protein>
    <recommendedName>
        <fullName evidence="3">Reverse transcriptase domain-containing protein</fullName>
    </recommendedName>
</protein>
<name>A0ABR1E8C6_NECAM</name>
<organism evidence="1 2">
    <name type="scientific">Necator americanus</name>
    <name type="common">Human hookworm</name>
    <dbReference type="NCBI Taxonomy" id="51031"/>
    <lineage>
        <taxon>Eukaryota</taxon>
        <taxon>Metazoa</taxon>
        <taxon>Ecdysozoa</taxon>
        <taxon>Nematoda</taxon>
        <taxon>Chromadorea</taxon>
        <taxon>Rhabditida</taxon>
        <taxon>Rhabditina</taxon>
        <taxon>Rhabditomorpha</taxon>
        <taxon>Strongyloidea</taxon>
        <taxon>Ancylostomatidae</taxon>
        <taxon>Bunostominae</taxon>
        <taxon>Necator</taxon>
    </lineage>
</organism>
<evidence type="ECO:0000313" key="2">
    <source>
        <dbReference type="Proteomes" id="UP001303046"/>
    </source>
</evidence>
<accession>A0ABR1E8C6</accession>
<dbReference type="Proteomes" id="UP001303046">
    <property type="component" value="Unassembled WGS sequence"/>
</dbReference>
<evidence type="ECO:0000313" key="1">
    <source>
        <dbReference type="EMBL" id="KAK6758945.1"/>
    </source>
</evidence>
<keyword evidence="2" id="KW-1185">Reference proteome</keyword>
<evidence type="ECO:0008006" key="3">
    <source>
        <dbReference type="Google" id="ProtNLM"/>
    </source>
</evidence>
<comment type="caution">
    <text evidence="1">The sequence shown here is derived from an EMBL/GenBank/DDBJ whole genome shotgun (WGS) entry which is preliminary data.</text>
</comment>
<reference evidence="1 2" key="1">
    <citation type="submission" date="2023-08" db="EMBL/GenBank/DDBJ databases">
        <title>A Necator americanus chromosomal reference genome.</title>
        <authorList>
            <person name="Ilik V."/>
            <person name="Petrzelkova K.J."/>
            <person name="Pardy F."/>
            <person name="Fuh T."/>
            <person name="Niatou-Singa F.S."/>
            <person name="Gouil Q."/>
            <person name="Baker L."/>
            <person name="Ritchie M.E."/>
            <person name="Jex A.R."/>
            <person name="Gazzola D."/>
            <person name="Li H."/>
            <person name="Toshio Fujiwara R."/>
            <person name="Zhan B."/>
            <person name="Aroian R.V."/>
            <person name="Pafco B."/>
            <person name="Schwarz E.M."/>
        </authorList>
    </citation>
    <scope>NUCLEOTIDE SEQUENCE [LARGE SCALE GENOMIC DNA]</scope>
    <source>
        <strain evidence="1 2">Aroian</strain>
        <tissue evidence="1">Whole animal</tissue>
    </source>
</reference>
<dbReference type="EMBL" id="JAVFWL010000005">
    <property type="protein sequence ID" value="KAK6758945.1"/>
    <property type="molecule type" value="Genomic_DNA"/>
</dbReference>
<proteinExistence type="predicted"/>